<dbReference type="Pfam" id="PF05137">
    <property type="entry name" value="PilN"/>
    <property type="match status" value="1"/>
</dbReference>
<organism evidence="2 3">
    <name type="scientific">Tenuibacillus multivorans</name>
    <dbReference type="NCBI Taxonomy" id="237069"/>
    <lineage>
        <taxon>Bacteria</taxon>
        <taxon>Bacillati</taxon>
        <taxon>Bacillota</taxon>
        <taxon>Bacilli</taxon>
        <taxon>Bacillales</taxon>
        <taxon>Bacillaceae</taxon>
        <taxon>Tenuibacillus</taxon>
    </lineage>
</organism>
<sequence length="180" mass="20510">MLVDINLLPKRPKKNYSSIILYTLLSGITIIIIGCGTMMFWTNAQTVERVEEHVNQQKKINAVLQSKLQGGVEEQRANELQDMIHQLKQNSISISNVMSKILELVPSNSSLDAFQFHEQQIDLTLTSPTNEQAVDFFLQLKSVKTFAEVSIHTINYVETEDHYVTNYTVHLQSTQGKEDE</sequence>
<keyword evidence="1" id="KW-0472">Membrane</keyword>
<feature type="transmembrane region" description="Helical" evidence="1">
    <location>
        <begin position="20"/>
        <end position="41"/>
    </location>
</feature>
<dbReference type="AlphaFoldDB" id="A0A1H0FZ63"/>
<gene>
    <name evidence="2" type="ORF">SAMN05216498_0408</name>
</gene>
<dbReference type="RefSeq" id="WP_093857944.1">
    <property type="nucleotide sequence ID" value="NZ_BJVZ01000020.1"/>
</dbReference>
<dbReference type="PANTHER" id="PTHR40278">
    <property type="entry name" value="DNA UTILIZATION PROTEIN HOFN"/>
    <property type="match status" value="1"/>
</dbReference>
<dbReference type="InterPro" id="IPR007813">
    <property type="entry name" value="PilN"/>
</dbReference>
<accession>A0A1H0FZ63</accession>
<dbReference type="OrthoDB" id="2971140at2"/>
<proteinExistence type="predicted"/>
<name>A0A1H0FZ63_9BACI</name>
<protein>
    <submittedName>
        <fullName evidence="2">Tfp pilus assembly protein PilN</fullName>
    </submittedName>
</protein>
<keyword evidence="1" id="KW-1133">Transmembrane helix</keyword>
<reference evidence="2 3" key="1">
    <citation type="submission" date="2016-10" db="EMBL/GenBank/DDBJ databases">
        <authorList>
            <person name="de Groot N.N."/>
        </authorList>
    </citation>
    <scope>NUCLEOTIDE SEQUENCE [LARGE SCALE GENOMIC DNA]</scope>
    <source>
        <strain evidence="2 3">CGMCC 1.3442</strain>
    </source>
</reference>
<keyword evidence="1" id="KW-0812">Transmembrane</keyword>
<dbReference type="Proteomes" id="UP000199334">
    <property type="component" value="Unassembled WGS sequence"/>
</dbReference>
<dbReference type="EMBL" id="FNIG01000014">
    <property type="protein sequence ID" value="SDN99933.1"/>
    <property type="molecule type" value="Genomic_DNA"/>
</dbReference>
<dbReference type="InterPro" id="IPR052534">
    <property type="entry name" value="Extracell_DNA_Util/SecSys_Comp"/>
</dbReference>
<evidence type="ECO:0000256" key="1">
    <source>
        <dbReference type="SAM" id="Phobius"/>
    </source>
</evidence>
<dbReference type="STRING" id="237069.SAMN05216498_0408"/>
<evidence type="ECO:0000313" key="2">
    <source>
        <dbReference type="EMBL" id="SDN99933.1"/>
    </source>
</evidence>
<keyword evidence="3" id="KW-1185">Reference proteome</keyword>
<evidence type="ECO:0000313" key="3">
    <source>
        <dbReference type="Proteomes" id="UP000199334"/>
    </source>
</evidence>
<dbReference type="PANTHER" id="PTHR40278:SF1">
    <property type="entry name" value="DNA UTILIZATION PROTEIN HOFN"/>
    <property type="match status" value="1"/>
</dbReference>